<accession>A7B569</accession>
<organism evidence="1 2">
    <name type="scientific">Mediterraneibacter gnavus (strain ATCC 29149 / DSM 114966 / JCM 6515 / VPI C7-9)</name>
    <name type="common">Ruminococcus gnavus</name>
    <dbReference type="NCBI Taxonomy" id="411470"/>
    <lineage>
        <taxon>Bacteria</taxon>
        <taxon>Bacillati</taxon>
        <taxon>Bacillota</taxon>
        <taxon>Clostridia</taxon>
        <taxon>Lachnospirales</taxon>
        <taxon>Lachnospiraceae</taxon>
        <taxon>Mediterraneibacter</taxon>
    </lineage>
</organism>
<dbReference type="AlphaFoldDB" id="A7B569"/>
<dbReference type="EMBL" id="AAYG02000020">
    <property type="protein sequence ID" value="EDN77092.1"/>
    <property type="molecule type" value="Genomic_DNA"/>
</dbReference>
<dbReference type="Proteomes" id="UP000004410">
    <property type="component" value="Unassembled WGS sequence"/>
</dbReference>
<reference evidence="1 2" key="1">
    <citation type="submission" date="2007-04" db="EMBL/GenBank/DDBJ databases">
        <authorList>
            <person name="Fulton L."/>
            <person name="Clifton S."/>
            <person name="Fulton B."/>
            <person name="Xu J."/>
            <person name="Minx P."/>
            <person name="Pepin K.H."/>
            <person name="Johnson M."/>
            <person name="Thiruvilangam P."/>
            <person name="Bhonagiri V."/>
            <person name="Nash W.E."/>
            <person name="Mardis E.R."/>
            <person name="Wilson R.K."/>
        </authorList>
    </citation>
    <scope>NUCLEOTIDE SEQUENCE [LARGE SCALE GENOMIC DNA]</scope>
    <source>
        <strain evidence="1 2">ATCC 29149</strain>
    </source>
</reference>
<comment type="caution">
    <text evidence="1">The sequence shown here is derived from an EMBL/GenBank/DDBJ whole genome shotgun (WGS) entry which is preliminary data.</text>
</comment>
<protein>
    <submittedName>
        <fullName evidence="1">Uncharacterized protein</fullName>
    </submittedName>
</protein>
<dbReference type="PaxDb" id="411470-RUMGNA_02706"/>
<gene>
    <name evidence="1" type="ORF">RUMGNA_02706</name>
</gene>
<proteinExistence type="predicted"/>
<evidence type="ECO:0000313" key="1">
    <source>
        <dbReference type="EMBL" id="EDN77092.1"/>
    </source>
</evidence>
<sequence>MELPGFELTLIKGTHTKRHIAAVKHLLRYMEDENEEIMRVYYKTRLSEGETVFDKTKYIYG</sequence>
<evidence type="ECO:0000313" key="2">
    <source>
        <dbReference type="Proteomes" id="UP000004410"/>
    </source>
</evidence>
<name>A7B569_MEDG7</name>
<reference evidence="1 2" key="2">
    <citation type="submission" date="2007-06" db="EMBL/GenBank/DDBJ databases">
        <title>Draft genome sequence of Ruminococcus gnavus (ATCC 29149).</title>
        <authorList>
            <person name="Sudarsanam P."/>
            <person name="Ley R."/>
            <person name="Guruge J."/>
            <person name="Turnbaugh P.J."/>
            <person name="Mahowald M."/>
            <person name="Liep D."/>
            <person name="Gordon J."/>
        </authorList>
    </citation>
    <scope>NUCLEOTIDE SEQUENCE [LARGE SCALE GENOMIC DNA]</scope>
    <source>
        <strain evidence="1 2">ATCC 29149</strain>
    </source>
</reference>